<dbReference type="HOGENOM" id="CLU_132764_0_0_1"/>
<reference evidence="2" key="1">
    <citation type="journal article" date="2011" name="Proc. Natl. Acad. Sci. U.S.A.">
        <title>Obligate biotrophy features unraveled by the genomic analysis of rust fungi.</title>
        <authorList>
            <person name="Duplessis S."/>
            <person name="Cuomo C.A."/>
            <person name="Lin Y.-C."/>
            <person name="Aerts A."/>
            <person name="Tisserant E."/>
            <person name="Veneault-Fourrey C."/>
            <person name="Joly D.L."/>
            <person name="Hacquard S."/>
            <person name="Amselem J."/>
            <person name="Cantarel B.L."/>
            <person name="Chiu R."/>
            <person name="Coutinho P.M."/>
            <person name="Feau N."/>
            <person name="Field M."/>
            <person name="Frey P."/>
            <person name="Gelhaye E."/>
            <person name="Goldberg J."/>
            <person name="Grabherr M.G."/>
            <person name="Kodira C.D."/>
            <person name="Kohler A."/>
            <person name="Kuees U."/>
            <person name="Lindquist E.A."/>
            <person name="Lucas S.M."/>
            <person name="Mago R."/>
            <person name="Mauceli E."/>
            <person name="Morin E."/>
            <person name="Murat C."/>
            <person name="Pangilinan J.L."/>
            <person name="Park R."/>
            <person name="Pearson M."/>
            <person name="Quesneville H."/>
            <person name="Rouhier N."/>
            <person name="Sakthikumar S."/>
            <person name="Salamov A.A."/>
            <person name="Schmutz J."/>
            <person name="Selles B."/>
            <person name="Shapiro H."/>
            <person name="Tanguay P."/>
            <person name="Tuskan G.A."/>
            <person name="Henrissat B."/>
            <person name="Van de Peer Y."/>
            <person name="Rouze P."/>
            <person name="Ellis J.G."/>
            <person name="Dodds P.N."/>
            <person name="Schein J.E."/>
            <person name="Zhong S."/>
            <person name="Hamelin R.C."/>
            <person name="Grigoriev I.V."/>
            <person name="Szabo L.J."/>
            <person name="Martin F."/>
        </authorList>
    </citation>
    <scope>NUCLEOTIDE SEQUENCE [LARGE SCALE GENOMIC DNA]</scope>
    <source>
        <strain evidence="2">98AG31 / pathotype 3-4-7</strain>
    </source>
</reference>
<accession>F4R9U1</accession>
<dbReference type="KEGG" id="mlr:MELLADRAFT_103263"/>
<dbReference type="InParanoid" id="F4R9U1"/>
<organism evidence="2">
    <name type="scientific">Melampsora larici-populina (strain 98AG31 / pathotype 3-4-7)</name>
    <name type="common">Poplar leaf rust fungus</name>
    <dbReference type="NCBI Taxonomy" id="747676"/>
    <lineage>
        <taxon>Eukaryota</taxon>
        <taxon>Fungi</taxon>
        <taxon>Dikarya</taxon>
        <taxon>Basidiomycota</taxon>
        <taxon>Pucciniomycotina</taxon>
        <taxon>Pucciniomycetes</taxon>
        <taxon>Pucciniales</taxon>
        <taxon>Melampsoraceae</taxon>
        <taxon>Melampsora</taxon>
    </lineage>
</organism>
<proteinExistence type="predicted"/>
<gene>
    <name evidence="1" type="ORF">MELLADRAFT_103263</name>
</gene>
<evidence type="ECO:0000313" key="1">
    <source>
        <dbReference type="EMBL" id="EGG10582.1"/>
    </source>
</evidence>
<dbReference type="AlphaFoldDB" id="F4R9U1"/>
<evidence type="ECO:0000313" key="2">
    <source>
        <dbReference type="Proteomes" id="UP000001072"/>
    </source>
</evidence>
<name>F4R9U1_MELLP</name>
<dbReference type="EMBL" id="GL883094">
    <property type="protein sequence ID" value="EGG10582.1"/>
    <property type="molecule type" value="Genomic_DNA"/>
</dbReference>
<sequence length="172" mass="18829">MEPPYLPIGFQSGLVLGEKVSLASTYRFSLGHFSSEVFTTSNGLGMTPITVIETSPGQLEGNSCYYVYGRILARRYPMGPGFHADRTIPMTSRPGSQFQAASQDYVLVTSIGRVLECYFSDQRMRWVVKERMGELGVGTFEVGSILSFDGHLIGYAAGSDKWTINAIAGPDH</sequence>
<dbReference type="RefSeq" id="XP_007406051.1">
    <property type="nucleotide sequence ID" value="XM_007405989.1"/>
</dbReference>
<dbReference type="Proteomes" id="UP000001072">
    <property type="component" value="Unassembled WGS sequence"/>
</dbReference>
<keyword evidence="2" id="KW-1185">Reference proteome</keyword>
<dbReference type="GeneID" id="18921923"/>
<protein>
    <submittedName>
        <fullName evidence="1">Uncharacterized protein</fullName>
    </submittedName>
</protein>
<dbReference type="VEuPathDB" id="FungiDB:MELLADRAFT_103263"/>